<accession>E5DIF5</accession>
<keyword evidence="1" id="KW-1133">Transmembrane helix</keyword>
<dbReference type="GeneID" id="9926290"/>
<dbReference type="Proteomes" id="UP000008725">
    <property type="component" value="Segment"/>
</dbReference>
<protein>
    <submittedName>
        <fullName evidence="2">Uncharacterized protein</fullName>
    </submittedName>
</protein>
<keyword evidence="1" id="KW-0472">Membrane</keyword>
<proteinExistence type="predicted"/>
<dbReference type="OrthoDB" id="40968at10239"/>
<evidence type="ECO:0000313" key="2">
    <source>
        <dbReference type="EMBL" id="ADB81640.1"/>
    </source>
</evidence>
<keyword evidence="3" id="KW-1185">Reference proteome</keyword>
<reference evidence="2 3" key="1">
    <citation type="journal article" date="2010" name="Virol. J.">
        <title>Genomes of the T4-related bacteriophages as windows on microbial genome evolution.</title>
        <authorList>
            <person name="Petrov V.M."/>
            <person name="Ratnayaka S."/>
            <person name="Nolan J.M."/>
            <person name="Miller E.S."/>
            <person name="Karam J.D."/>
        </authorList>
    </citation>
    <scope>NUCLEOTIDE SEQUENCE [LARGE SCALE GENOMIC DNA]</scope>
</reference>
<gene>
    <name evidence="2" type="ORF">CC31p144</name>
</gene>
<feature type="transmembrane region" description="Helical" evidence="1">
    <location>
        <begin position="30"/>
        <end position="58"/>
    </location>
</feature>
<dbReference type="KEGG" id="vg:9926290"/>
<sequence length="65" mass="7310">MNQIKELYTKAKAWVKKTYDVDSPMNKFDWILIGVATGVVLTFIKSVIVSCGVLGILIHHAYKRG</sequence>
<dbReference type="RefSeq" id="YP_004010002.1">
    <property type="nucleotide sequence ID" value="NC_014662.1"/>
</dbReference>
<organism evidence="2 3">
    <name type="scientific">Enterobacter phage CC31</name>
    <dbReference type="NCBI Taxonomy" id="709484"/>
    <lineage>
        <taxon>Viruses</taxon>
        <taxon>Duplodnaviria</taxon>
        <taxon>Heunggongvirae</taxon>
        <taxon>Uroviricota</taxon>
        <taxon>Caudoviricetes</taxon>
        <taxon>Pantevenvirales</taxon>
        <taxon>Straboviridae</taxon>
        <taxon>Tevenvirinae</taxon>
        <taxon>Karamvirus</taxon>
        <taxon>Karamvirus cc31</taxon>
    </lineage>
</organism>
<dbReference type="EMBL" id="GU323318">
    <property type="protein sequence ID" value="ADB81640.1"/>
    <property type="molecule type" value="Genomic_DNA"/>
</dbReference>
<name>E5DIF5_9CAUD</name>
<evidence type="ECO:0000256" key="1">
    <source>
        <dbReference type="SAM" id="Phobius"/>
    </source>
</evidence>
<evidence type="ECO:0000313" key="3">
    <source>
        <dbReference type="Proteomes" id="UP000008725"/>
    </source>
</evidence>
<keyword evidence="1" id="KW-0812">Transmembrane</keyword>